<name>A0A847S8B5_9NEIS</name>
<dbReference type="Gene3D" id="3.40.50.720">
    <property type="entry name" value="NAD(P)-binding Rossmann-like Domain"/>
    <property type="match status" value="1"/>
</dbReference>
<dbReference type="Pfam" id="PF01370">
    <property type="entry name" value="Epimerase"/>
    <property type="match status" value="1"/>
</dbReference>
<accession>A0A847S8B5</accession>
<dbReference type="InterPro" id="IPR036291">
    <property type="entry name" value="NAD(P)-bd_dom_sf"/>
</dbReference>
<evidence type="ECO:0000259" key="1">
    <source>
        <dbReference type="Pfam" id="PF01370"/>
    </source>
</evidence>
<dbReference type="Proteomes" id="UP000587991">
    <property type="component" value="Unassembled WGS sequence"/>
</dbReference>
<dbReference type="AlphaFoldDB" id="A0A847S8B5"/>
<reference evidence="2 3" key="1">
    <citation type="submission" date="2020-04" db="EMBL/GenBank/DDBJ databases">
        <title>Draft genome of Leeia sp. IMCC25680.</title>
        <authorList>
            <person name="Song J."/>
            <person name="Cho J.-C."/>
        </authorList>
    </citation>
    <scope>NUCLEOTIDE SEQUENCE [LARGE SCALE GENOMIC DNA]</scope>
    <source>
        <strain evidence="2 3">IMCC25680</strain>
    </source>
</reference>
<protein>
    <submittedName>
        <fullName evidence="2">NAD-dependent epimerase/dehydratase family protein</fullName>
    </submittedName>
</protein>
<organism evidence="2 3">
    <name type="scientific">Leeia aquatica</name>
    <dbReference type="NCBI Taxonomy" id="2725557"/>
    <lineage>
        <taxon>Bacteria</taxon>
        <taxon>Pseudomonadati</taxon>
        <taxon>Pseudomonadota</taxon>
        <taxon>Betaproteobacteria</taxon>
        <taxon>Neisseriales</taxon>
        <taxon>Leeiaceae</taxon>
        <taxon>Leeia</taxon>
    </lineage>
</organism>
<evidence type="ECO:0000313" key="2">
    <source>
        <dbReference type="EMBL" id="NLR76003.1"/>
    </source>
</evidence>
<dbReference type="SUPFAM" id="SSF51735">
    <property type="entry name" value="NAD(P)-binding Rossmann-fold domains"/>
    <property type="match status" value="1"/>
</dbReference>
<dbReference type="RefSeq" id="WP_168877624.1">
    <property type="nucleotide sequence ID" value="NZ_JABAIM010000002.1"/>
</dbReference>
<dbReference type="EMBL" id="JABAIM010000002">
    <property type="protein sequence ID" value="NLR76003.1"/>
    <property type="molecule type" value="Genomic_DNA"/>
</dbReference>
<sequence>MKVLVMGGTRLFGRSLVWRLLHAGHEVTVATRGQAKDDFGHLVRRVIIDRRNAPAMHAAFEQSGDFDVIYDQLCYSPLDAAIASEVFAERTGRYVMTSTIEVYQPLLGQDDHPFTEAEADLAAEQVEWDYPWHKAGVSDTKYSAGKRQAEAAFLQDGRLPVVMARMGHVLAGQEDFTLRTQQYVEQAVSGGTPKSKQCQMPSSFILSEIASSALHWLGMNSMHLGALNVAQFQATSVGLLNEAAKVAGIQDRSHALESMMLPFDYDAPFCMDLGLLIQLGWEIPPYEDDLARVFQQHLVAYRLPEGAKYA</sequence>
<proteinExistence type="predicted"/>
<gene>
    <name evidence="2" type="ORF">HF682_12625</name>
</gene>
<keyword evidence="3" id="KW-1185">Reference proteome</keyword>
<feature type="domain" description="NAD-dependent epimerase/dehydratase" evidence="1">
    <location>
        <begin position="3"/>
        <end position="71"/>
    </location>
</feature>
<dbReference type="InterPro" id="IPR001509">
    <property type="entry name" value="Epimerase_deHydtase"/>
</dbReference>
<comment type="caution">
    <text evidence="2">The sequence shown here is derived from an EMBL/GenBank/DDBJ whole genome shotgun (WGS) entry which is preliminary data.</text>
</comment>
<evidence type="ECO:0000313" key="3">
    <source>
        <dbReference type="Proteomes" id="UP000587991"/>
    </source>
</evidence>